<dbReference type="GO" id="GO:0016491">
    <property type="term" value="F:oxidoreductase activity"/>
    <property type="evidence" value="ECO:0007669"/>
    <property type="project" value="UniProtKB-KW"/>
</dbReference>
<name>A0A9P4YRE2_9HYPO</name>
<dbReference type="EMBL" id="JAANYQ010000018">
    <property type="protein sequence ID" value="KAF4120221.1"/>
    <property type="molecule type" value="Genomic_DNA"/>
</dbReference>
<dbReference type="PANTHER" id="PTHR35870">
    <property type="entry name" value="PROTEIN, PUTATIVE (AFU_ORTHOLOGUE AFUA_5G03330)-RELATED"/>
    <property type="match status" value="1"/>
</dbReference>
<keyword evidence="1" id="KW-0560">Oxidoreductase</keyword>
<evidence type="ECO:0008006" key="4">
    <source>
        <dbReference type="Google" id="ProtNLM"/>
    </source>
</evidence>
<dbReference type="GeneID" id="55969576"/>
<dbReference type="Pfam" id="PF14027">
    <property type="entry name" value="Questin_oxidase"/>
    <property type="match status" value="1"/>
</dbReference>
<dbReference type="PANTHER" id="PTHR35870:SF1">
    <property type="entry name" value="PROTEIN, PUTATIVE (AFU_ORTHOLOGUE AFUA_5G03330)-RELATED"/>
    <property type="match status" value="1"/>
</dbReference>
<keyword evidence="3" id="KW-1185">Reference proteome</keyword>
<reference evidence="2" key="1">
    <citation type="submission" date="2020-03" db="EMBL/GenBank/DDBJ databases">
        <title>Site-based positive gene gene selection in Geosmithia morbida across the United States reveals a broad range of putative effectors and factors for local host and environmental adapation.</title>
        <authorList>
            <person name="Onufrak A."/>
            <person name="Murdoch R.W."/>
            <person name="Gazis R."/>
            <person name="Huff M."/>
            <person name="Staton M."/>
            <person name="Klingeman W."/>
            <person name="Hadziabdic D."/>
        </authorList>
    </citation>
    <scope>NUCLEOTIDE SEQUENCE</scope>
    <source>
        <strain evidence="2">1262</strain>
    </source>
</reference>
<dbReference type="OrthoDB" id="10004862at2759"/>
<organism evidence="2 3">
    <name type="scientific">Geosmithia morbida</name>
    <dbReference type="NCBI Taxonomy" id="1094350"/>
    <lineage>
        <taxon>Eukaryota</taxon>
        <taxon>Fungi</taxon>
        <taxon>Dikarya</taxon>
        <taxon>Ascomycota</taxon>
        <taxon>Pezizomycotina</taxon>
        <taxon>Sordariomycetes</taxon>
        <taxon>Hypocreomycetidae</taxon>
        <taxon>Hypocreales</taxon>
        <taxon>Bionectriaceae</taxon>
        <taxon>Geosmithia</taxon>
    </lineage>
</organism>
<dbReference type="Proteomes" id="UP000749293">
    <property type="component" value="Unassembled WGS sequence"/>
</dbReference>
<evidence type="ECO:0000256" key="1">
    <source>
        <dbReference type="ARBA" id="ARBA00023002"/>
    </source>
</evidence>
<evidence type="ECO:0000313" key="3">
    <source>
        <dbReference type="Proteomes" id="UP000749293"/>
    </source>
</evidence>
<gene>
    <name evidence="2" type="ORF">GMORB2_3348</name>
</gene>
<evidence type="ECO:0000313" key="2">
    <source>
        <dbReference type="EMBL" id="KAF4120221.1"/>
    </source>
</evidence>
<proteinExistence type="predicted"/>
<comment type="caution">
    <text evidence="2">The sequence shown here is derived from an EMBL/GenBank/DDBJ whole genome shotgun (WGS) entry which is preliminary data.</text>
</comment>
<dbReference type="RefSeq" id="XP_035318873.1">
    <property type="nucleotide sequence ID" value="XM_035465324.1"/>
</dbReference>
<protein>
    <recommendedName>
        <fullName evidence="4">HypA-like protein</fullName>
    </recommendedName>
</protein>
<dbReference type="AlphaFoldDB" id="A0A9P4YRE2"/>
<sequence length="457" mass="51124">MATAYRFDVPTRGDGILRYPADASTASKVSELLQRDLEIPHQLLTLYGTGASSSQLQSGFDSNQTYQARLAKARPEVVARLRDDYAAALPDYVGKAKHYVDFLRFFQGEIEQKGWQAVLVEYLLREEEGEDGPALQLLTRLYASFLHPLIHLMFGVEWEQPALVAEALAQTAVHDDDAAIRSFFLDSEKAAASAAAAAAAEGGNSSDYGTDFARLFEQAAKDDKLRKSSSWDDTLGPHVCGRVLGKVHHEMVRLAAKVKVSPDNLAEKTAEMGHVNAYVAALGAWNPPYIPKFDFFFIHHVNSVPFFSAVNAHSWIPTSTKTRLLEWKMRLDLLQYVAGGLPSLDHEAILDTYTPQDERDRAALLAAGGDGHAQSPRDLLPRVHAIPDDGHIIKLSRALILIQERTAEFSDREWVRIRRDDQWLRIHYMLLRGVERESGHWVMSPGFKQSWRGVPKL</sequence>
<dbReference type="InterPro" id="IPR025337">
    <property type="entry name" value="Questin_oxidase-like"/>
</dbReference>
<accession>A0A9P4YRE2</accession>